<comment type="subcellular location">
    <subcellularLocation>
        <location evidence="1">Membrane</location>
        <topology evidence="1">Single-pass membrane protein</topology>
    </subcellularLocation>
</comment>
<dbReference type="AlphaFoldDB" id="A0A1X7TBG3"/>
<evidence type="ECO:0000259" key="12">
    <source>
        <dbReference type="PROSITE" id="PS50853"/>
    </source>
</evidence>
<dbReference type="CDD" id="cd00063">
    <property type="entry name" value="FN3"/>
    <property type="match status" value="2"/>
</dbReference>
<dbReference type="SUPFAM" id="SSF49265">
    <property type="entry name" value="Fibronectin type III"/>
    <property type="match status" value="1"/>
</dbReference>
<dbReference type="InterPro" id="IPR008979">
    <property type="entry name" value="Galactose-bd-like_sf"/>
</dbReference>
<feature type="signal peptide" evidence="11">
    <location>
        <begin position="1"/>
        <end position="25"/>
    </location>
</feature>
<dbReference type="PANTHER" id="PTHR46877:SF14">
    <property type="entry name" value="RECEPTOR PROTEIN-TYROSINE KINASE"/>
    <property type="match status" value="1"/>
</dbReference>
<feature type="transmembrane region" description="Helical" evidence="10">
    <location>
        <begin position="610"/>
        <end position="637"/>
    </location>
</feature>
<dbReference type="SMART" id="SM00060">
    <property type="entry name" value="FN3"/>
    <property type="match status" value="2"/>
</dbReference>
<dbReference type="PROSITE" id="PS51550">
    <property type="entry name" value="EPH_LBD"/>
    <property type="match status" value="1"/>
</dbReference>
<keyword evidence="6 10" id="KW-1133">Transmembrane helix</keyword>
<dbReference type="InterPro" id="IPR003961">
    <property type="entry name" value="FN3_dom"/>
</dbReference>
<dbReference type="Proteomes" id="UP000007879">
    <property type="component" value="Unassembled WGS sequence"/>
</dbReference>
<dbReference type="SUPFAM" id="SSF57184">
    <property type="entry name" value="Growth factor receptor domain"/>
    <property type="match status" value="1"/>
</dbReference>
<dbReference type="InterPro" id="IPR036116">
    <property type="entry name" value="FN3_sf"/>
</dbReference>
<keyword evidence="7 10" id="KW-0472">Membrane</keyword>
<dbReference type="CDD" id="cd00185">
    <property type="entry name" value="TNFRSF"/>
    <property type="match status" value="1"/>
</dbReference>
<keyword evidence="15" id="KW-1185">Reference proteome</keyword>
<sequence>MESISLFILRLSFPLLLVLSNGVLSSAPGDTGGYCLSNSALPDYPQTVKRLMDSWSYGLLLGPGGVWSTIDADNDNKTWSPVPLETCRERVSISEPQNLPQDNWLITQYINKSIPSQYNNEPVTIFINISYILDASCASVNCIPNFQLLYHLSNASDSSLASHRPGYSLISNVSSVDDVTLHMKTFSFNLSPADTGFYIAIRDIGANITITRLFVYRLIGPAMQSGLTLFPETPAPTTDCINITGLCVANANTSTGSLPVLSLNINGSWSYDDVCMCIPGHELMLIEGTNQCQACAPSTYKSTLSNTVCTSCPPNSDSTVHGSSVCQCDSGFYRAPNDGPSMPCTGPPSAPVGILVNVTTSTYSLISWGTPASTGGRTDVYYDIYYYSTANATRVKANPQPLYATSYNFTGLSPLTTYLVTVSAENGVSNQSSSTQRSIFIAITTPEGVPMPVVGVKVLSGGQYVEWNVSSSAHGVITMYEVVFYADLSDPSRRGRYIPVPSDVTVYQVNITRDFPSSGQPVYVSVRAYTQVGPGDWSEPIVFSQTNSLAPTQKSPSSTTSIKIIATVTLSTTSGLATTSVSSSSQIPGTTDQSTTTPTATPTESGSNPVVSIVAVLGGAIGILLIVTLGAVGYFIFRKLRLKYMAKEETDHHVPLVKYEVVSGEEEENRVQINPLAEDS</sequence>
<dbReference type="FunFam" id="2.10.50.10:FF:000001">
    <property type="entry name" value="Ephrin type-A receptor 5"/>
    <property type="match status" value="1"/>
</dbReference>
<proteinExistence type="predicted"/>
<evidence type="ECO:0000256" key="2">
    <source>
        <dbReference type="ARBA" id="ARBA00022692"/>
    </source>
</evidence>
<evidence type="ECO:0000256" key="7">
    <source>
        <dbReference type="ARBA" id="ARBA00023136"/>
    </source>
</evidence>
<feature type="compositionally biased region" description="Low complexity" evidence="9">
    <location>
        <begin position="579"/>
        <end position="603"/>
    </location>
</feature>
<evidence type="ECO:0000256" key="4">
    <source>
        <dbReference type="ARBA" id="ARBA00022741"/>
    </source>
</evidence>
<evidence type="ECO:0000256" key="10">
    <source>
        <dbReference type="SAM" id="Phobius"/>
    </source>
</evidence>
<accession>A0A1X7TBG3</accession>
<feature type="region of interest" description="Disordered" evidence="9">
    <location>
        <begin position="579"/>
        <end position="606"/>
    </location>
</feature>
<feature type="domain" description="Fibronectin type-III" evidence="12">
    <location>
        <begin position="449"/>
        <end position="549"/>
    </location>
</feature>
<gene>
    <name evidence="14" type="primary">100638404</name>
</gene>
<feature type="chain" id="PRO_5010871301" description="Fibronectin type-III domain-containing protein" evidence="11">
    <location>
        <begin position="26"/>
        <end position="680"/>
    </location>
</feature>
<dbReference type="InterPro" id="IPR009030">
    <property type="entry name" value="Growth_fac_rcpt_cys_sf"/>
</dbReference>
<dbReference type="Gene3D" id="2.10.50.10">
    <property type="entry name" value="Tumor Necrosis Factor Receptor, subunit A, domain 2"/>
    <property type="match status" value="1"/>
</dbReference>
<keyword evidence="11" id="KW-0732">Signal</keyword>
<evidence type="ECO:0000256" key="1">
    <source>
        <dbReference type="ARBA" id="ARBA00004167"/>
    </source>
</evidence>
<dbReference type="Pfam" id="PF01404">
    <property type="entry name" value="Ephrin_lbd"/>
    <property type="match status" value="1"/>
</dbReference>
<evidence type="ECO:0000256" key="6">
    <source>
        <dbReference type="ARBA" id="ARBA00022989"/>
    </source>
</evidence>
<dbReference type="OrthoDB" id="4062651at2759"/>
<dbReference type="InterPro" id="IPR001090">
    <property type="entry name" value="Ephrin_rcpt_lig-bd_dom"/>
</dbReference>
<keyword evidence="3" id="KW-0677">Repeat</keyword>
<dbReference type="PROSITE" id="PS50853">
    <property type="entry name" value="FN3"/>
    <property type="match status" value="2"/>
</dbReference>
<dbReference type="STRING" id="400682.A0A1X7TBG3"/>
<evidence type="ECO:0000256" key="8">
    <source>
        <dbReference type="ARBA" id="ARBA00023170"/>
    </source>
</evidence>
<dbReference type="PANTHER" id="PTHR46877">
    <property type="entry name" value="EPH RECEPTOR A5"/>
    <property type="match status" value="1"/>
</dbReference>
<dbReference type="GO" id="GO:0005005">
    <property type="term" value="F:transmembrane-ephrin receptor activity"/>
    <property type="evidence" value="ECO:0007669"/>
    <property type="project" value="TreeGrafter"/>
</dbReference>
<protein>
    <recommendedName>
        <fullName evidence="16">Fibronectin type-III domain-containing protein</fullName>
    </recommendedName>
</protein>
<dbReference type="eggNOG" id="KOG0196">
    <property type="taxonomic scope" value="Eukaryota"/>
</dbReference>
<organism evidence="14">
    <name type="scientific">Amphimedon queenslandica</name>
    <name type="common">Sponge</name>
    <dbReference type="NCBI Taxonomy" id="400682"/>
    <lineage>
        <taxon>Eukaryota</taxon>
        <taxon>Metazoa</taxon>
        <taxon>Porifera</taxon>
        <taxon>Demospongiae</taxon>
        <taxon>Heteroscleromorpha</taxon>
        <taxon>Haplosclerida</taxon>
        <taxon>Niphatidae</taxon>
        <taxon>Amphimedon</taxon>
    </lineage>
</organism>
<keyword evidence="8" id="KW-0675">Receptor</keyword>
<dbReference type="GO" id="GO:0005886">
    <property type="term" value="C:plasma membrane"/>
    <property type="evidence" value="ECO:0007669"/>
    <property type="project" value="TreeGrafter"/>
</dbReference>
<dbReference type="SMART" id="SM00615">
    <property type="entry name" value="EPH_lbd"/>
    <property type="match status" value="1"/>
</dbReference>
<dbReference type="SMART" id="SM01411">
    <property type="entry name" value="Ephrin_rec_like"/>
    <property type="match status" value="1"/>
</dbReference>
<dbReference type="EnsemblMetazoa" id="XM_003390789.3">
    <property type="protein sequence ID" value="XP_003390837.1"/>
    <property type="gene ID" value="LOC100638404"/>
</dbReference>
<name>A0A1X7TBG3_AMPQE</name>
<evidence type="ECO:0000256" key="5">
    <source>
        <dbReference type="ARBA" id="ARBA00022840"/>
    </source>
</evidence>
<evidence type="ECO:0000259" key="13">
    <source>
        <dbReference type="PROSITE" id="PS51550"/>
    </source>
</evidence>
<keyword evidence="4" id="KW-0547">Nucleotide-binding</keyword>
<dbReference type="KEGG" id="aqu:100638404"/>
<dbReference type="Pfam" id="PF00041">
    <property type="entry name" value="fn3"/>
    <property type="match status" value="1"/>
</dbReference>
<evidence type="ECO:0008006" key="16">
    <source>
        <dbReference type="Google" id="ProtNLM"/>
    </source>
</evidence>
<keyword evidence="5" id="KW-0067">ATP-binding</keyword>
<dbReference type="EnsemblMetazoa" id="Aqu2.1.11657_001">
    <property type="protein sequence ID" value="Aqu2.1.11657_001"/>
    <property type="gene ID" value="Aqu2.1.11657"/>
</dbReference>
<evidence type="ECO:0000313" key="14">
    <source>
        <dbReference type="EnsemblMetazoa" id="Aqu2.1.11657_001"/>
    </source>
</evidence>
<dbReference type="InterPro" id="IPR013783">
    <property type="entry name" value="Ig-like_fold"/>
</dbReference>
<feature type="domain" description="Eph LBD" evidence="13">
    <location>
        <begin position="40"/>
        <end position="225"/>
    </location>
</feature>
<reference evidence="15" key="1">
    <citation type="journal article" date="2010" name="Nature">
        <title>The Amphimedon queenslandica genome and the evolution of animal complexity.</title>
        <authorList>
            <person name="Srivastava M."/>
            <person name="Simakov O."/>
            <person name="Chapman J."/>
            <person name="Fahey B."/>
            <person name="Gauthier M.E."/>
            <person name="Mitros T."/>
            <person name="Richards G.S."/>
            <person name="Conaco C."/>
            <person name="Dacre M."/>
            <person name="Hellsten U."/>
            <person name="Larroux C."/>
            <person name="Putnam N.H."/>
            <person name="Stanke M."/>
            <person name="Adamska M."/>
            <person name="Darling A."/>
            <person name="Degnan S.M."/>
            <person name="Oakley T.H."/>
            <person name="Plachetzki D.C."/>
            <person name="Zhai Y."/>
            <person name="Adamski M."/>
            <person name="Calcino A."/>
            <person name="Cummins S.F."/>
            <person name="Goodstein D.M."/>
            <person name="Harris C."/>
            <person name="Jackson D.J."/>
            <person name="Leys S.P."/>
            <person name="Shu S."/>
            <person name="Woodcroft B.J."/>
            <person name="Vervoort M."/>
            <person name="Kosik K.S."/>
            <person name="Manning G."/>
            <person name="Degnan B.M."/>
            <person name="Rokhsar D.S."/>
        </authorList>
    </citation>
    <scope>NUCLEOTIDE SEQUENCE [LARGE SCALE GENOMIC DNA]</scope>
</reference>
<dbReference type="InterPro" id="IPR050449">
    <property type="entry name" value="Ephrin_rcpt_TKs"/>
</dbReference>
<evidence type="ECO:0000313" key="15">
    <source>
        <dbReference type="Proteomes" id="UP000007879"/>
    </source>
</evidence>
<dbReference type="Gene3D" id="2.60.40.10">
    <property type="entry name" value="Immunoglobulins"/>
    <property type="match status" value="2"/>
</dbReference>
<evidence type="ECO:0000256" key="3">
    <source>
        <dbReference type="ARBA" id="ARBA00022737"/>
    </source>
</evidence>
<dbReference type="InParanoid" id="A0A1X7TBG3"/>
<evidence type="ECO:0000256" key="9">
    <source>
        <dbReference type="SAM" id="MobiDB-lite"/>
    </source>
</evidence>
<dbReference type="GO" id="GO:0005524">
    <property type="term" value="F:ATP binding"/>
    <property type="evidence" value="ECO:0007669"/>
    <property type="project" value="UniProtKB-KW"/>
</dbReference>
<dbReference type="Gene3D" id="2.60.120.260">
    <property type="entry name" value="Galactose-binding domain-like"/>
    <property type="match status" value="1"/>
</dbReference>
<keyword evidence="2 10" id="KW-0812">Transmembrane</keyword>
<reference evidence="14" key="2">
    <citation type="submission" date="2017-05" db="UniProtKB">
        <authorList>
            <consortium name="EnsemblMetazoa"/>
        </authorList>
    </citation>
    <scope>IDENTIFICATION</scope>
</reference>
<evidence type="ECO:0000256" key="11">
    <source>
        <dbReference type="SAM" id="SignalP"/>
    </source>
</evidence>
<feature type="domain" description="Fibronectin type-III" evidence="12">
    <location>
        <begin position="347"/>
        <end position="448"/>
    </location>
</feature>
<dbReference type="SUPFAM" id="SSF49785">
    <property type="entry name" value="Galactose-binding domain-like"/>
    <property type="match status" value="1"/>
</dbReference>